<evidence type="ECO:0000313" key="2">
    <source>
        <dbReference type="EMBL" id="CAD5120364.1"/>
    </source>
</evidence>
<comment type="caution">
    <text evidence="2">The sequence shown here is derived from an EMBL/GenBank/DDBJ whole genome shotgun (WGS) entry which is preliminary data.</text>
</comment>
<organism evidence="2 3">
    <name type="scientific">Dimorphilus gyrociliatus</name>
    <dbReference type="NCBI Taxonomy" id="2664684"/>
    <lineage>
        <taxon>Eukaryota</taxon>
        <taxon>Metazoa</taxon>
        <taxon>Spiralia</taxon>
        <taxon>Lophotrochozoa</taxon>
        <taxon>Annelida</taxon>
        <taxon>Polychaeta</taxon>
        <taxon>Polychaeta incertae sedis</taxon>
        <taxon>Dinophilidae</taxon>
        <taxon>Dimorphilus</taxon>
    </lineage>
</organism>
<keyword evidence="1" id="KW-1133">Transmembrane helix</keyword>
<proteinExistence type="predicted"/>
<keyword evidence="1" id="KW-0812">Transmembrane</keyword>
<gene>
    <name evidence="2" type="ORF">DGYR_LOCUS8471</name>
</gene>
<dbReference type="EMBL" id="CAJFCJ010000012">
    <property type="protein sequence ID" value="CAD5120364.1"/>
    <property type="molecule type" value="Genomic_DNA"/>
</dbReference>
<name>A0A7I8VXX8_9ANNE</name>
<evidence type="ECO:0000313" key="3">
    <source>
        <dbReference type="Proteomes" id="UP000549394"/>
    </source>
</evidence>
<keyword evidence="3" id="KW-1185">Reference proteome</keyword>
<feature type="transmembrane region" description="Helical" evidence="1">
    <location>
        <begin position="25"/>
        <end position="43"/>
    </location>
</feature>
<dbReference type="Proteomes" id="UP000549394">
    <property type="component" value="Unassembled WGS sequence"/>
</dbReference>
<evidence type="ECO:0000256" key="1">
    <source>
        <dbReference type="SAM" id="Phobius"/>
    </source>
</evidence>
<dbReference type="AlphaFoldDB" id="A0A7I8VXX8"/>
<protein>
    <submittedName>
        <fullName evidence="2">DgyrCDS8937</fullName>
    </submittedName>
</protein>
<accession>A0A7I8VXX8</accession>
<sequence length="92" mass="10987">MDMLGKDIKRTRRTGYYTGTKFNRIKNVFIFGILSITAAAFYFSSKSDRLQNSYISKKLQEFDNRIQDRKKIIDARLKARENIEKLSKDRKW</sequence>
<reference evidence="2 3" key="1">
    <citation type="submission" date="2020-08" db="EMBL/GenBank/DDBJ databases">
        <authorList>
            <person name="Hejnol A."/>
        </authorList>
    </citation>
    <scope>NUCLEOTIDE SEQUENCE [LARGE SCALE GENOMIC DNA]</scope>
</reference>
<keyword evidence="1" id="KW-0472">Membrane</keyword>